<protein>
    <submittedName>
        <fullName evidence="3">Histone deacetylase family protein</fullName>
    </submittedName>
</protein>
<sequence length="333" mass="36820">MLSLEKKFPKGKGRFVLFSHPDCLLHRVREDHPETPARLESILHGCAALPASLPLSFQVPPPATVAQLQLVHEEKYLLNLEAACRQRDPLFMTPDNHICPDTFRAVLAAAGCALALGETLLENGAGFALVRPPGHHAGRKSAEGFCFVNHIALAIETIRQRQPAANFLVVDFDVHHGNGIDYIYYNDPTVFYYSLHGTPDHIYPHSGYVHETGHGPGAGFTCNITLPLETSGDEWLRRFTDNLDHAVRKIQPDYILVGAGFDAHYQDPFGVMKVEDRHFLRAVRLIRETAWDHCGGKAGFFLEGGYSTAVLERLVPEIITILASGADSPFCPP</sequence>
<dbReference type="AlphaFoldDB" id="B9M9H8"/>
<dbReference type="HOGENOM" id="CLU_007727_8_0_7"/>
<feature type="domain" description="Histone deacetylase" evidence="2">
    <location>
        <begin position="32"/>
        <end position="320"/>
    </location>
</feature>
<gene>
    <name evidence="3" type="ordered locus">Geob_2196</name>
</gene>
<reference evidence="3 4" key="1">
    <citation type="submission" date="2009-01" db="EMBL/GenBank/DDBJ databases">
        <title>Complete sequence of Geobacter sp. FRC-32.</title>
        <authorList>
            <consortium name="US DOE Joint Genome Institute"/>
            <person name="Lucas S."/>
            <person name="Copeland A."/>
            <person name="Lapidus A."/>
            <person name="Glavina del Rio T."/>
            <person name="Dalin E."/>
            <person name="Tice H."/>
            <person name="Bruce D."/>
            <person name="Goodwin L."/>
            <person name="Pitluck S."/>
            <person name="Saunders E."/>
            <person name="Brettin T."/>
            <person name="Detter J.C."/>
            <person name="Han C."/>
            <person name="Larimer F."/>
            <person name="Land M."/>
            <person name="Hauser L."/>
            <person name="Kyrpides N."/>
            <person name="Ovchinnikova G."/>
            <person name="Kostka J."/>
            <person name="Richardson P."/>
        </authorList>
    </citation>
    <scope>NUCLEOTIDE SEQUENCE [LARGE SCALE GENOMIC DNA]</scope>
    <source>
        <strain evidence="4">DSM 22248 / JCM 15807 / FRC-32</strain>
    </source>
</reference>
<evidence type="ECO:0000256" key="1">
    <source>
        <dbReference type="ARBA" id="ARBA00005947"/>
    </source>
</evidence>
<dbReference type="CDD" id="cd09992">
    <property type="entry name" value="HDAC_classII"/>
    <property type="match status" value="1"/>
</dbReference>
<dbReference type="OrthoDB" id="9808367at2"/>
<organism evidence="3 4">
    <name type="scientific">Geotalea daltonii (strain DSM 22248 / JCM 15807 / FRC-32)</name>
    <name type="common">Geobacter daltonii</name>
    <dbReference type="NCBI Taxonomy" id="316067"/>
    <lineage>
        <taxon>Bacteria</taxon>
        <taxon>Pseudomonadati</taxon>
        <taxon>Thermodesulfobacteriota</taxon>
        <taxon>Desulfuromonadia</taxon>
        <taxon>Geobacterales</taxon>
        <taxon>Geobacteraceae</taxon>
        <taxon>Geotalea</taxon>
    </lineage>
</organism>
<dbReference type="Proteomes" id="UP000007721">
    <property type="component" value="Chromosome"/>
</dbReference>
<keyword evidence="4" id="KW-1185">Reference proteome</keyword>
<dbReference type="PANTHER" id="PTHR10625">
    <property type="entry name" value="HISTONE DEACETYLASE HDAC1-RELATED"/>
    <property type="match status" value="1"/>
</dbReference>
<dbReference type="Pfam" id="PF00850">
    <property type="entry name" value="Hist_deacetyl"/>
    <property type="match status" value="1"/>
</dbReference>
<dbReference type="PRINTS" id="PR01270">
    <property type="entry name" value="HDASUPER"/>
</dbReference>
<proteinExistence type="inferred from homology"/>
<dbReference type="GO" id="GO:0040029">
    <property type="term" value="P:epigenetic regulation of gene expression"/>
    <property type="evidence" value="ECO:0007669"/>
    <property type="project" value="TreeGrafter"/>
</dbReference>
<evidence type="ECO:0000259" key="2">
    <source>
        <dbReference type="Pfam" id="PF00850"/>
    </source>
</evidence>
<evidence type="ECO:0000313" key="3">
    <source>
        <dbReference type="EMBL" id="ACM20550.1"/>
    </source>
</evidence>
<dbReference type="SUPFAM" id="SSF52768">
    <property type="entry name" value="Arginase/deacetylase"/>
    <property type="match status" value="1"/>
</dbReference>
<dbReference type="InterPro" id="IPR023801">
    <property type="entry name" value="His_deacetylse_dom"/>
</dbReference>
<dbReference type="RefSeq" id="WP_012647279.1">
    <property type="nucleotide sequence ID" value="NC_011979.1"/>
</dbReference>
<dbReference type="InterPro" id="IPR000286">
    <property type="entry name" value="HDACs"/>
</dbReference>
<dbReference type="Gene3D" id="3.40.800.20">
    <property type="entry name" value="Histone deacetylase domain"/>
    <property type="match status" value="1"/>
</dbReference>
<dbReference type="STRING" id="316067.Geob_2196"/>
<comment type="similarity">
    <text evidence="1">Belongs to the histone deacetylase family.</text>
</comment>
<evidence type="ECO:0000313" key="4">
    <source>
        <dbReference type="Proteomes" id="UP000007721"/>
    </source>
</evidence>
<dbReference type="EMBL" id="CP001390">
    <property type="protein sequence ID" value="ACM20550.1"/>
    <property type="molecule type" value="Genomic_DNA"/>
</dbReference>
<dbReference type="InterPro" id="IPR037138">
    <property type="entry name" value="His_deacetylse_dom_sf"/>
</dbReference>
<dbReference type="GO" id="GO:0004407">
    <property type="term" value="F:histone deacetylase activity"/>
    <property type="evidence" value="ECO:0007669"/>
    <property type="project" value="TreeGrafter"/>
</dbReference>
<dbReference type="KEGG" id="geo:Geob_2196"/>
<dbReference type="eggNOG" id="COG0123">
    <property type="taxonomic scope" value="Bacteria"/>
</dbReference>
<name>B9M9H8_GEODF</name>
<accession>B9M9H8</accession>
<dbReference type="InterPro" id="IPR023696">
    <property type="entry name" value="Ureohydrolase_dom_sf"/>
</dbReference>